<sequence>MASESARLAFRIAVAALLLMLLFYVGRPLYWKISATVHDIRANKQTVSGGWFRDESDSGVRGQKSVAARRFLLIRQKPAVVLFLEVGLERELILLSKRYIPRLVCSSIDIRPFYGILDLGHSGLFLAGPLIEDQEKSRQKNLLVHENEIMSSLSLVQDGHTSPWPRLALHVPSSFSGEFLSPFGSLDWKSPGVRCEIMLPKDYRGINLVVKLGKSNTNAEFVMYLLIFLCVETGVAKDLVMLITISVNMVEMLHSTSFLEAQVGYASVDAEKSKMRYHDFYNYQLMAYSLVFQQLHSTLSFDSEFPSEMAICTAGYITLIGENMVGKL</sequence>
<dbReference type="EMBL" id="CM044707">
    <property type="protein sequence ID" value="KAI5654061.1"/>
    <property type="molecule type" value="Genomic_DNA"/>
</dbReference>
<keyword evidence="2" id="KW-1185">Reference proteome</keyword>
<name>A0ACC0A3G2_CATRO</name>
<comment type="caution">
    <text evidence="1">The sequence shown here is derived from an EMBL/GenBank/DDBJ whole genome shotgun (WGS) entry which is preliminary data.</text>
</comment>
<organism evidence="1 2">
    <name type="scientific">Catharanthus roseus</name>
    <name type="common">Madagascar periwinkle</name>
    <name type="synonym">Vinca rosea</name>
    <dbReference type="NCBI Taxonomy" id="4058"/>
    <lineage>
        <taxon>Eukaryota</taxon>
        <taxon>Viridiplantae</taxon>
        <taxon>Streptophyta</taxon>
        <taxon>Embryophyta</taxon>
        <taxon>Tracheophyta</taxon>
        <taxon>Spermatophyta</taxon>
        <taxon>Magnoliopsida</taxon>
        <taxon>eudicotyledons</taxon>
        <taxon>Gunneridae</taxon>
        <taxon>Pentapetalae</taxon>
        <taxon>asterids</taxon>
        <taxon>lamiids</taxon>
        <taxon>Gentianales</taxon>
        <taxon>Apocynaceae</taxon>
        <taxon>Rauvolfioideae</taxon>
        <taxon>Vinceae</taxon>
        <taxon>Catharanthinae</taxon>
        <taxon>Catharanthus</taxon>
    </lineage>
</organism>
<dbReference type="Proteomes" id="UP001060085">
    <property type="component" value="Linkage Group LG07"/>
</dbReference>
<proteinExistence type="predicted"/>
<reference evidence="2" key="1">
    <citation type="journal article" date="2023" name="Nat. Plants">
        <title>Single-cell RNA sequencing provides a high-resolution roadmap for understanding the multicellular compartmentation of specialized metabolism.</title>
        <authorList>
            <person name="Sun S."/>
            <person name="Shen X."/>
            <person name="Li Y."/>
            <person name="Li Y."/>
            <person name="Wang S."/>
            <person name="Li R."/>
            <person name="Zhang H."/>
            <person name="Shen G."/>
            <person name="Guo B."/>
            <person name="Wei J."/>
            <person name="Xu J."/>
            <person name="St-Pierre B."/>
            <person name="Chen S."/>
            <person name="Sun C."/>
        </authorList>
    </citation>
    <scope>NUCLEOTIDE SEQUENCE [LARGE SCALE GENOMIC DNA]</scope>
</reference>
<evidence type="ECO:0000313" key="1">
    <source>
        <dbReference type="EMBL" id="KAI5654061.1"/>
    </source>
</evidence>
<evidence type="ECO:0000313" key="2">
    <source>
        <dbReference type="Proteomes" id="UP001060085"/>
    </source>
</evidence>
<gene>
    <name evidence="1" type="ORF">M9H77_31248</name>
</gene>
<protein>
    <submittedName>
        <fullName evidence="1">Uncharacterized protein</fullName>
    </submittedName>
</protein>
<accession>A0ACC0A3G2</accession>